<feature type="domain" description="ABC transmembrane type-1" evidence="8">
    <location>
        <begin position="56"/>
        <end position="267"/>
    </location>
</feature>
<reference evidence="9 10" key="1">
    <citation type="journal article" date="2019" name="Int. J. Syst. Evol. Microbiol.">
        <title>The Global Catalogue of Microorganisms (GCM) 10K type strain sequencing project: providing services to taxonomists for standard genome sequencing and annotation.</title>
        <authorList>
            <consortium name="The Broad Institute Genomics Platform"/>
            <consortium name="The Broad Institute Genome Sequencing Center for Infectious Disease"/>
            <person name="Wu L."/>
            <person name="Ma J."/>
        </authorList>
    </citation>
    <scope>NUCLEOTIDE SEQUENCE [LARGE SCALE GENOMIC DNA]</scope>
    <source>
        <strain evidence="9 10">JCM 14306</strain>
    </source>
</reference>
<evidence type="ECO:0000256" key="3">
    <source>
        <dbReference type="ARBA" id="ARBA00022475"/>
    </source>
</evidence>
<dbReference type="CDD" id="cd06261">
    <property type="entry name" value="TM_PBP2"/>
    <property type="match status" value="1"/>
</dbReference>
<dbReference type="SUPFAM" id="SSF161098">
    <property type="entry name" value="MetI-like"/>
    <property type="match status" value="1"/>
</dbReference>
<dbReference type="RefSeq" id="WP_344109844.1">
    <property type="nucleotide sequence ID" value="NZ_BAAANE010000003.1"/>
</dbReference>
<sequence length="276" mass="30042">MFVLPVVVIVGVFVLYPIVDTFGISFTDYYGFGAKTFVGTANYAHLVTKPNVVQALGNSALIAVVVTVVLTVLPLPISYWIHRGIPLRRFFRAVYYIPVVLPIVVSSVAWKFLFDAHGLLNYLLDLVGLKPVGWLSDPKVAIWSIMIVIVWRSVGIYMLIYLANFLYISEDLFEAAALDGAGGVRSFFSIAVPMMKPSILLCSVVSFAGAIKAFDEVFIITNGGPVGSTTNASYLIWQTAFKYGSFGSASAMAMVLLAIVVVFAGGVLFVARRRSE</sequence>
<dbReference type="PANTHER" id="PTHR30193:SF44">
    <property type="entry name" value="LACTOSE TRANSPORT SYSTEM PERMEASE PROTEIN LACF"/>
    <property type="match status" value="1"/>
</dbReference>
<feature type="transmembrane region" description="Helical" evidence="7">
    <location>
        <begin position="140"/>
        <end position="167"/>
    </location>
</feature>
<evidence type="ECO:0000256" key="1">
    <source>
        <dbReference type="ARBA" id="ARBA00004651"/>
    </source>
</evidence>
<gene>
    <name evidence="9" type="ORF">GCM10009744_13040</name>
</gene>
<dbReference type="InterPro" id="IPR035906">
    <property type="entry name" value="MetI-like_sf"/>
</dbReference>
<dbReference type="Gene3D" id="1.10.3720.10">
    <property type="entry name" value="MetI-like"/>
    <property type="match status" value="1"/>
</dbReference>
<dbReference type="Proteomes" id="UP001501319">
    <property type="component" value="Unassembled WGS sequence"/>
</dbReference>
<proteinExistence type="inferred from homology"/>
<feature type="transmembrane region" description="Helical" evidence="7">
    <location>
        <begin position="60"/>
        <end position="81"/>
    </location>
</feature>
<feature type="transmembrane region" description="Helical" evidence="7">
    <location>
        <begin position="251"/>
        <end position="271"/>
    </location>
</feature>
<dbReference type="PROSITE" id="PS50928">
    <property type="entry name" value="ABC_TM1"/>
    <property type="match status" value="1"/>
</dbReference>
<feature type="transmembrane region" description="Helical" evidence="7">
    <location>
        <begin position="93"/>
        <end position="113"/>
    </location>
</feature>
<dbReference type="EMBL" id="BAAANE010000003">
    <property type="protein sequence ID" value="GAA1626526.1"/>
    <property type="molecule type" value="Genomic_DNA"/>
</dbReference>
<keyword evidence="5 7" id="KW-1133">Transmembrane helix</keyword>
<evidence type="ECO:0000256" key="6">
    <source>
        <dbReference type="ARBA" id="ARBA00023136"/>
    </source>
</evidence>
<keyword evidence="6 7" id="KW-0472">Membrane</keyword>
<feature type="transmembrane region" description="Helical" evidence="7">
    <location>
        <begin position="187"/>
        <end position="211"/>
    </location>
</feature>
<dbReference type="InterPro" id="IPR051393">
    <property type="entry name" value="ABC_transporter_permease"/>
</dbReference>
<accession>A0ABN2F1S1</accession>
<protein>
    <submittedName>
        <fullName evidence="9">Sugar ABC transporter permease</fullName>
    </submittedName>
</protein>
<keyword evidence="2 7" id="KW-0813">Transport</keyword>
<dbReference type="InterPro" id="IPR000515">
    <property type="entry name" value="MetI-like"/>
</dbReference>
<evidence type="ECO:0000256" key="2">
    <source>
        <dbReference type="ARBA" id="ARBA00022448"/>
    </source>
</evidence>
<comment type="similarity">
    <text evidence="7">Belongs to the binding-protein-dependent transport system permease family.</text>
</comment>
<evidence type="ECO:0000256" key="7">
    <source>
        <dbReference type="RuleBase" id="RU363032"/>
    </source>
</evidence>
<dbReference type="PANTHER" id="PTHR30193">
    <property type="entry name" value="ABC TRANSPORTER PERMEASE PROTEIN"/>
    <property type="match status" value="1"/>
</dbReference>
<evidence type="ECO:0000256" key="4">
    <source>
        <dbReference type="ARBA" id="ARBA00022692"/>
    </source>
</evidence>
<comment type="subcellular location">
    <subcellularLocation>
        <location evidence="1 7">Cell membrane</location>
        <topology evidence="1 7">Multi-pass membrane protein</topology>
    </subcellularLocation>
</comment>
<keyword evidence="10" id="KW-1185">Reference proteome</keyword>
<name>A0ABN2F1S1_9ACTN</name>
<evidence type="ECO:0000313" key="9">
    <source>
        <dbReference type="EMBL" id="GAA1626526.1"/>
    </source>
</evidence>
<dbReference type="SUPFAM" id="SSF160964">
    <property type="entry name" value="MalF N-terminal region-like"/>
    <property type="match status" value="1"/>
</dbReference>
<keyword evidence="3" id="KW-1003">Cell membrane</keyword>
<dbReference type="Pfam" id="PF00528">
    <property type="entry name" value="BPD_transp_1"/>
    <property type="match status" value="1"/>
</dbReference>
<organism evidence="9 10">
    <name type="scientific">Kribbella alba</name>
    <dbReference type="NCBI Taxonomy" id="190197"/>
    <lineage>
        <taxon>Bacteria</taxon>
        <taxon>Bacillati</taxon>
        <taxon>Actinomycetota</taxon>
        <taxon>Actinomycetes</taxon>
        <taxon>Propionibacteriales</taxon>
        <taxon>Kribbellaceae</taxon>
        <taxon>Kribbella</taxon>
    </lineage>
</organism>
<keyword evidence="4 7" id="KW-0812">Transmembrane</keyword>
<evidence type="ECO:0000313" key="10">
    <source>
        <dbReference type="Proteomes" id="UP001501319"/>
    </source>
</evidence>
<evidence type="ECO:0000259" key="8">
    <source>
        <dbReference type="PROSITE" id="PS50928"/>
    </source>
</evidence>
<comment type="caution">
    <text evidence="9">The sequence shown here is derived from an EMBL/GenBank/DDBJ whole genome shotgun (WGS) entry which is preliminary data.</text>
</comment>
<evidence type="ECO:0000256" key="5">
    <source>
        <dbReference type="ARBA" id="ARBA00022989"/>
    </source>
</evidence>